<dbReference type="Gene3D" id="1.10.510.10">
    <property type="entry name" value="Transferase(Phosphotransferase) domain 1"/>
    <property type="match status" value="1"/>
</dbReference>
<sequence length="235" mass="26627">MAITATAPRNGDDAADFSDFVGNEEKKLDLEEVIEPLTKYSITVTPHVFYPIRVGEVLNERYLVDRKIGSGGFSNVWMSHDLPDKKDVALKREFYLGDFGLVMEIGDTMAEHGLSPMQFCSPDRLHRKNPSFACTMWSYMIIFAELRLGYQPFPTWTKGGINAGITQCLVPLPEQCEGHYIYPGGLDSWISIKRPIQIMTLHQQFHTFVPKLIQLSENIRIPLCLESSVTAQRNV</sequence>
<dbReference type="GO" id="GO:0005524">
    <property type="term" value="F:ATP binding"/>
    <property type="evidence" value="ECO:0007669"/>
    <property type="project" value="UniProtKB-UniRule"/>
</dbReference>
<feature type="binding site" evidence="1">
    <location>
        <position position="91"/>
    </location>
    <ligand>
        <name>ATP</name>
        <dbReference type="ChEBI" id="CHEBI:30616"/>
    </ligand>
</feature>
<keyword evidence="1" id="KW-0547">Nucleotide-binding</keyword>
<accession>A0A8H6E601</accession>
<dbReference type="Gene3D" id="3.30.200.20">
    <property type="entry name" value="Phosphorylase Kinase, domain 1"/>
    <property type="match status" value="1"/>
</dbReference>
<dbReference type="EMBL" id="SPNV01000162">
    <property type="protein sequence ID" value="KAF5859500.1"/>
    <property type="molecule type" value="Genomic_DNA"/>
</dbReference>
<dbReference type="Proteomes" id="UP000541154">
    <property type="component" value="Unassembled WGS sequence"/>
</dbReference>
<name>A0A8H6E601_PETAA</name>
<evidence type="ECO:0000256" key="1">
    <source>
        <dbReference type="PROSITE-ProRule" id="PRU10141"/>
    </source>
</evidence>
<keyword evidence="3" id="KW-1185">Reference proteome</keyword>
<proteinExistence type="predicted"/>
<evidence type="ECO:0008006" key="4">
    <source>
        <dbReference type="Google" id="ProtNLM"/>
    </source>
</evidence>
<dbReference type="PROSITE" id="PS00107">
    <property type="entry name" value="PROTEIN_KINASE_ATP"/>
    <property type="match status" value="1"/>
</dbReference>
<dbReference type="SUPFAM" id="SSF56112">
    <property type="entry name" value="Protein kinase-like (PK-like)"/>
    <property type="match status" value="1"/>
</dbReference>
<protein>
    <recommendedName>
        <fullName evidence="4">Protein kinase domain-containing protein</fullName>
    </recommendedName>
</protein>
<evidence type="ECO:0000313" key="2">
    <source>
        <dbReference type="EMBL" id="KAF5859500.1"/>
    </source>
</evidence>
<dbReference type="InterPro" id="IPR011009">
    <property type="entry name" value="Kinase-like_dom_sf"/>
</dbReference>
<dbReference type="AlphaFoldDB" id="A0A8H6E601"/>
<evidence type="ECO:0000313" key="3">
    <source>
        <dbReference type="Proteomes" id="UP000541154"/>
    </source>
</evidence>
<comment type="caution">
    <text evidence="2">The sequence shown here is derived from an EMBL/GenBank/DDBJ whole genome shotgun (WGS) entry which is preliminary data.</text>
</comment>
<keyword evidence="1" id="KW-0067">ATP-binding</keyword>
<gene>
    <name evidence="2" type="ORF">ETB97_002801</name>
</gene>
<dbReference type="InterPro" id="IPR017441">
    <property type="entry name" value="Protein_kinase_ATP_BS"/>
</dbReference>
<reference evidence="2 3" key="1">
    <citation type="submission" date="2019-04" db="EMBL/GenBank/DDBJ databases">
        <title>Aspergillus burnettii sp. nov., novel species from soil in southeast Queensland.</title>
        <authorList>
            <person name="Gilchrist C.L.M."/>
            <person name="Pitt J.I."/>
            <person name="Lange L."/>
            <person name="Lacey H.J."/>
            <person name="Vuong D."/>
            <person name="Midgley D.J."/>
            <person name="Greenfield P."/>
            <person name="Bradbury M."/>
            <person name="Lacey E."/>
            <person name="Busk P.K."/>
            <person name="Pilgaard B."/>
            <person name="Chooi Y.H."/>
            <person name="Piggott A.M."/>
        </authorList>
    </citation>
    <scope>NUCLEOTIDE SEQUENCE [LARGE SCALE GENOMIC DNA]</scope>
    <source>
        <strain evidence="2 3">FRR 5400</strain>
    </source>
</reference>
<organism evidence="2 3">
    <name type="scientific">Petromyces alliaceus</name>
    <name type="common">Aspergillus alliaceus</name>
    <dbReference type="NCBI Taxonomy" id="209559"/>
    <lineage>
        <taxon>Eukaryota</taxon>
        <taxon>Fungi</taxon>
        <taxon>Dikarya</taxon>
        <taxon>Ascomycota</taxon>
        <taxon>Pezizomycotina</taxon>
        <taxon>Eurotiomycetes</taxon>
        <taxon>Eurotiomycetidae</taxon>
        <taxon>Eurotiales</taxon>
        <taxon>Aspergillaceae</taxon>
        <taxon>Aspergillus</taxon>
        <taxon>Aspergillus subgen. Circumdati</taxon>
    </lineage>
</organism>